<reference evidence="1" key="1">
    <citation type="journal article" date="2021" name="Environ. Microbiol.">
        <title>Gene family expansions and transcriptome signatures uncover fungal adaptations to wood decay.</title>
        <authorList>
            <person name="Hage H."/>
            <person name="Miyauchi S."/>
            <person name="Viragh M."/>
            <person name="Drula E."/>
            <person name="Min B."/>
            <person name="Chaduli D."/>
            <person name="Navarro D."/>
            <person name="Favel A."/>
            <person name="Norest M."/>
            <person name="Lesage-Meessen L."/>
            <person name="Balint B."/>
            <person name="Merenyi Z."/>
            <person name="de Eugenio L."/>
            <person name="Morin E."/>
            <person name="Martinez A.T."/>
            <person name="Baldrian P."/>
            <person name="Stursova M."/>
            <person name="Martinez M.J."/>
            <person name="Novotny C."/>
            <person name="Magnuson J.K."/>
            <person name="Spatafora J.W."/>
            <person name="Maurice S."/>
            <person name="Pangilinan J."/>
            <person name="Andreopoulos W."/>
            <person name="LaButti K."/>
            <person name="Hundley H."/>
            <person name="Na H."/>
            <person name="Kuo A."/>
            <person name="Barry K."/>
            <person name="Lipzen A."/>
            <person name="Henrissat B."/>
            <person name="Riley R."/>
            <person name="Ahrendt S."/>
            <person name="Nagy L.G."/>
            <person name="Grigoriev I.V."/>
            <person name="Martin F."/>
            <person name="Rosso M.N."/>
        </authorList>
    </citation>
    <scope>NUCLEOTIDE SEQUENCE</scope>
    <source>
        <strain evidence="1">CBS 384.51</strain>
    </source>
</reference>
<accession>A0ACB8UJ14</accession>
<dbReference type="EMBL" id="MU274900">
    <property type="protein sequence ID" value="KAI0094268.1"/>
    <property type="molecule type" value="Genomic_DNA"/>
</dbReference>
<protein>
    <submittedName>
        <fullName evidence="1">Uncharacterized protein</fullName>
    </submittedName>
</protein>
<keyword evidence="2" id="KW-1185">Reference proteome</keyword>
<dbReference type="Proteomes" id="UP001055072">
    <property type="component" value="Unassembled WGS sequence"/>
</dbReference>
<proteinExistence type="predicted"/>
<name>A0ACB8UJ14_9APHY</name>
<comment type="caution">
    <text evidence="1">The sequence shown here is derived from an EMBL/GenBank/DDBJ whole genome shotgun (WGS) entry which is preliminary data.</text>
</comment>
<evidence type="ECO:0000313" key="2">
    <source>
        <dbReference type="Proteomes" id="UP001055072"/>
    </source>
</evidence>
<organism evidence="1 2">
    <name type="scientific">Irpex rosettiformis</name>
    <dbReference type="NCBI Taxonomy" id="378272"/>
    <lineage>
        <taxon>Eukaryota</taxon>
        <taxon>Fungi</taxon>
        <taxon>Dikarya</taxon>
        <taxon>Basidiomycota</taxon>
        <taxon>Agaricomycotina</taxon>
        <taxon>Agaricomycetes</taxon>
        <taxon>Polyporales</taxon>
        <taxon>Irpicaceae</taxon>
        <taxon>Irpex</taxon>
    </lineage>
</organism>
<sequence>MSLLEQADGGRARRLFGIVVDKSTSDAISCGEDISFGKETLTTDTHHLSIHPMLLKLVSQIDDGTSLVLEPLEILAVHLASLVEPGGLWIALSYSSHRFPFLTVKENGEDKTRRDGPKLLDASRFWEVEKVEQVDALSGGNVYAPTVQHHLYMLRRTDVPA</sequence>
<gene>
    <name evidence="1" type="ORF">BDY19DRAFT_912032</name>
</gene>
<evidence type="ECO:0000313" key="1">
    <source>
        <dbReference type="EMBL" id="KAI0094268.1"/>
    </source>
</evidence>
<feature type="non-terminal residue" evidence="1">
    <location>
        <position position="161"/>
    </location>
</feature>